<evidence type="ECO:0000313" key="1">
    <source>
        <dbReference type="EMBL" id="OZV69941.1"/>
    </source>
</evidence>
<comment type="caution">
    <text evidence="1">The sequence shown here is derived from an EMBL/GenBank/DDBJ whole genome shotgun (WGS) entry which is preliminary data.</text>
</comment>
<evidence type="ECO:0000313" key="2">
    <source>
        <dbReference type="Proteomes" id="UP000216840"/>
    </source>
</evidence>
<proteinExistence type="predicted"/>
<dbReference type="Proteomes" id="UP000216840">
    <property type="component" value="Unassembled WGS sequence"/>
</dbReference>
<organism evidence="1 2">
    <name type="scientific">Winogradskyella aurantia</name>
    <dbReference type="NCBI Taxonomy" id="1915063"/>
    <lineage>
        <taxon>Bacteria</taxon>
        <taxon>Pseudomonadati</taxon>
        <taxon>Bacteroidota</taxon>
        <taxon>Flavobacteriia</taxon>
        <taxon>Flavobacteriales</taxon>
        <taxon>Flavobacteriaceae</taxon>
        <taxon>Winogradskyella</taxon>
    </lineage>
</organism>
<keyword evidence="2" id="KW-1185">Reference proteome</keyword>
<gene>
    <name evidence="1" type="ORF">CA834_04800</name>
</gene>
<reference evidence="1 2" key="1">
    <citation type="submission" date="2017-05" db="EMBL/GenBank/DDBJ databases">
        <title>The draft genome sequence of Idiomarina salinarum WNB302.</title>
        <authorList>
            <person name="Sun Y."/>
            <person name="Chen B."/>
            <person name="Du Z."/>
        </authorList>
    </citation>
    <scope>NUCLEOTIDE SEQUENCE [LARGE SCALE GENOMIC DNA]</scope>
    <source>
        <strain evidence="1 2">WNB302</strain>
    </source>
</reference>
<sequence length="66" mass="7814">MILQVHLISHIFYGNNVWPILGFVKNTEITLRDFTVSKSSLKNIFLARMIDVQIKITNLYYGYFFK</sequence>
<dbReference type="EMBL" id="NGJN01000002">
    <property type="protein sequence ID" value="OZV69941.1"/>
    <property type="molecule type" value="Genomic_DNA"/>
</dbReference>
<dbReference type="AlphaFoldDB" id="A0A265UXB0"/>
<protein>
    <submittedName>
        <fullName evidence="1">Uncharacterized protein</fullName>
    </submittedName>
</protein>
<accession>A0A265UXB0</accession>
<name>A0A265UXB0_9FLAO</name>